<comment type="caution">
    <text evidence="13">The sequence shown here is derived from an EMBL/GenBank/DDBJ whole genome shotgun (WGS) entry which is preliminary data.</text>
</comment>
<dbReference type="Pfam" id="PF00474">
    <property type="entry name" value="SSF"/>
    <property type="match status" value="1"/>
</dbReference>
<dbReference type="CDD" id="cd11493">
    <property type="entry name" value="SLC5sbd_NIS-like_u1"/>
    <property type="match status" value="1"/>
</dbReference>
<feature type="transmembrane region" description="Helical" evidence="12">
    <location>
        <begin position="239"/>
        <end position="257"/>
    </location>
</feature>
<evidence type="ECO:0000256" key="5">
    <source>
        <dbReference type="ARBA" id="ARBA00022692"/>
    </source>
</evidence>
<feature type="transmembrane region" description="Helical" evidence="12">
    <location>
        <begin position="76"/>
        <end position="96"/>
    </location>
</feature>
<evidence type="ECO:0000256" key="9">
    <source>
        <dbReference type="ARBA" id="ARBA00023136"/>
    </source>
</evidence>
<dbReference type="PANTHER" id="PTHR42985:SF47">
    <property type="entry name" value="INTEGRAL MEMBRANE TRANSPORT PROTEIN"/>
    <property type="match status" value="1"/>
</dbReference>
<feature type="transmembrane region" description="Helical" evidence="12">
    <location>
        <begin position="454"/>
        <end position="474"/>
    </location>
</feature>
<dbReference type="GO" id="GO:0015293">
    <property type="term" value="F:symporter activity"/>
    <property type="evidence" value="ECO:0007669"/>
    <property type="project" value="TreeGrafter"/>
</dbReference>
<evidence type="ECO:0000256" key="11">
    <source>
        <dbReference type="RuleBase" id="RU362091"/>
    </source>
</evidence>
<dbReference type="AlphaFoldDB" id="A0A4R9J607"/>
<evidence type="ECO:0000256" key="3">
    <source>
        <dbReference type="ARBA" id="ARBA00022448"/>
    </source>
</evidence>
<keyword evidence="4" id="KW-1003">Cell membrane</keyword>
<feature type="transmembrane region" description="Helical" evidence="12">
    <location>
        <begin position="187"/>
        <end position="205"/>
    </location>
</feature>
<feature type="transmembrane region" description="Helical" evidence="12">
    <location>
        <begin position="324"/>
        <end position="347"/>
    </location>
</feature>
<keyword evidence="7" id="KW-0915">Sodium</keyword>
<evidence type="ECO:0000313" key="14">
    <source>
        <dbReference type="Proteomes" id="UP000298125"/>
    </source>
</evidence>
<keyword evidence="8" id="KW-0406">Ion transport</keyword>
<evidence type="ECO:0000313" key="13">
    <source>
        <dbReference type="EMBL" id="TGL33524.1"/>
    </source>
</evidence>
<dbReference type="EMBL" id="RQGA01000019">
    <property type="protein sequence ID" value="TGL33524.1"/>
    <property type="molecule type" value="Genomic_DNA"/>
</dbReference>
<feature type="transmembrane region" description="Helical" evidence="12">
    <location>
        <begin position="278"/>
        <end position="304"/>
    </location>
</feature>
<gene>
    <name evidence="13" type="ORF">EHQ49_18015</name>
</gene>
<name>A0A4R9J607_9LEPT</name>
<dbReference type="PANTHER" id="PTHR42985">
    <property type="entry name" value="SODIUM-COUPLED MONOCARBOXYLATE TRANSPORTER"/>
    <property type="match status" value="1"/>
</dbReference>
<evidence type="ECO:0000256" key="4">
    <source>
        <dbReference type="ARBA" id="ARBA00022475"/>
    </source>
</evidence>
<dbReference type="Gene3D" id="1.20.1730.10">
    <property type="entry name" value="Sodium/glucose cotransporter"/>
    <property type="match status" value="1"/>
</dbReference>
<evidence type="ECO:0000256" key="10">
    <source>
        <dbReference type="ARBA" id="ARBA00023201"/>
    </source>
</evidence>
<keyword evidence="10" id="KW-0739">Sodium transport</keyword>
<keyword evidence="5 12" id="KW-0812">Transmembrane</keyword>
<proteinExistence type="inferred from homology"/>
<evidence type="ECO:0000256" key="8">
    <source>
        <dbReference type="ARBA" id="ARBA00023065"/>
    </source>
</evidence>
<feature type="transmembrane region" description="Helical" evidence="12">
    <location>
        <begin position="6"/>
        <end position="23"/>
    </location>
</feature>
<dbReference type="GO" id="GO:0006814">
    <property type="term" value="P:sodium ion transport"/>
    <property type="evidence" value="ECO:0007669"/>
    <property type="project" value="UniProtKB-KW"/>
</dbReference>
<dbReference type="Proteomes" id="UP000298125">
    <property type="component" value="Unassembled WGS sequence"/>
</dbReference>
<organism evidence="13 14">
    <name type="scientific">Leptospira perdikensis</name>
    <dbReference type="NCBI Taxonomy" id="2484948"/>
    <lineage>
        <taxon>Bacteria</taxon>
        <taxon>Pseudomonadati</taxon>
        <taxon>Spirochaetota</taxon>
        <taxon>Spirochaetia</taxon>
        <taxon>Leptospirales</taxon>
        <taxon>Leptospiraceae</taxon>
        <taxon>Leptospira</taxon>
    </lineage>
</organism>
<accession>A0A4R9J607</accession>
<feature type="transmembrane region" description="Helical" evidence="12">
    <location>
        <begin position="428"/>
        <end position="448"/>
    </location>
</feature>
<evidence type="ECO:0000256" key="1">
    <source>
        <dbReference type="ARBA" id="ARBA00004651"/>
    </source>
</evidence>
<dbReference type="PROSITE" id="PS50283">
    <property type="entry name" value="NA_SOLUT_SYMP_3"/>
    <property type="match status" value="1"/>
</dbReference>
<feature type="transmembrane region" description="Helical" evidence="12">
    <location>
        <begin position="43"/>
        <end position="64"/>
    </location>
</feature>
<keyword evidence="3" id="KW-0813">Transport</keyword>
<feature type="transmembrane region" description="Helical" evidence="12">
    <location>
        <begin position="156"/>
        <end position="175"/>
    </location>
</feature>
<comment type="similarity">
    <text evidence="2 11">Belongs to the sodium:solute symporter (SSF) (TC 2.A.21) family.</text>
</comment>
<dbReference type="GO" id="GO:0005886">
    <property type="term" value="C:plasma membrane"/>
    <property type="evidence" value="ECO:0007669"/>
    <property type="project" value="UniProtKB-SubCell"/>
</dbReference>
<keyword evidence="14" id="KW-1185">Reference proteome</keyword>
<evidence type="ECO:0000256" key="6">
    <source>
        <dbReference type="ARBA" id="ARBA00022989"/>
    </source>
</evidence>
<dbReference type="InterPro" id="IPR051163">
    <property type="entry name" value="Sodium:Solute_Symporter_SSF"/>
</dbReference>
<reference evidence="13" key="1">
    <citation type="journal article" date="2019" name="PLoS Negl. Trop. Dis.">
        <title>Revisiting the worldwide diversity of Leptospira species in the environment.</title>
        <authorList>
            <person name="Vincent A.T."/>
            <person name="Schiettekatte O."/>
            <person name="Bourhy P."/>
            <person name="Veyrier F.J."/>
            <person name="Picardeau M."/>
        </authorList>
    </citation>
    <scope>NUCLEOTIDE SEQUENCE [LARGE SCALE GENOMIC DNA]</scope>
    <source>
        <strain evidence="13">201702692</strain>
    </source>
</reference>
<dbReference type="OrthoDB" id="9789704at2"/>
<dbReference type="InterPro" id="IPR001734">
    <property type="entry name" value="Na/solute_symporter"/>
</dbReference>
<keyword evidence="9 12" id="KW-0472">Membrane</keyword>
<feature type="transmembrane region" description="Helical" evidence="12">
    <location>
        <begin position="394"/>
        <end position="416"/>
    </location>
</feature>
<evidence type="ECO:0000256" key="7">
    <source>
        <dbReference type="ARBA" id="ARBA00023053"/>
    </source>
</evidence>
<sequence length="477" mass="53385">MIWDVFVLIFYFILVFYFGFHFAKNNEKEEDFYLAKKEIHWIFLLLSLVATETSSLTFLSIPSLSFKGDYRFLEIAFGYLIGRTIVALYLLPSYFSGNTISVYEYVGNRFGKSPQKTISLVFTISRLLGDGIRLYVSSLPIAFLLERMGLPFSQELLGMIALTTLSIVTIIYSVVGGFRAIVFTDVLQWFIYIFGGFFALGLLLYKLNIPILEGISNLQTLGKWNLFIFDYLPSGDNSYFIVFALIGGAFISIGSHGTDLMLVQRVIATKNLISGQKILIGSGVLVFFQFLLFLLIGSLLYLFYAGQTMAPDKVFSQFIVNEVPSPLLGILVAAILASAMSTLSSTINSLSLTWARDWGMDKWFSPRTLSLFFGVTLFVSSLIPYFLIQTWEKGLLEMGLTIFSYTLGPSIAVFFLARGKADLPVSGLLFSIFFLTSILLTVAIGLGFKISFTLLIPIGFGIQISLVQISRIRFKKN</sequence>
<feature type="transmembrane region" description="Helical" evidence="12">
    <location>
        <begin position="368"/>
        <end position="388"/>
    </location>
</feature>
<evidence type="ECO:0000256" key="2">
    <source>
        <dbReference type="ARBA" id="ARBA00006434"/>
    </source>
</evidence>
<evidence type="ECO:0000256" key="12">
    <source>
        <dbReference type="SAM" id="Phobius"/>
    </source>
</evidence>
<dbReference type="RefSeq" id="WP_135581300.1">
    <property type="nucleotide sequence ID" value="NZ_RQGA01000019.1"/>
</dbReference>
<protein>
    <submittedName>
        <fullName evidence="13">Sodium:solute symporter</fullName>
    </submittedName>
</protein>
<keyword evidence="6 12" id="KW-1133">Transmembrane helix</keyword>
<dbReference type="InterPro" id="IPR038377">
    <property type="entry name" value="Na/Glc_symporter_sf"/>
</dbReference>
<comment type="subcellular location">
    <subcellularLocation>
        <location evidence="1">Cell membrane</location>
        <topology evidence="1">Multi-pass membrane protein</topology>
    </subcellularLocation>
</comment>
<feature type="transmembrane region" description="Helical" evidence="12">
    <location>
        <begin position="117"/>
        <end position="136"/>
    </location>
</feature>